<sequence>MLRHFIKRKDLISLTITRFAIAYLTLGCLSDCKIQLMIMFTSI</sequence>
<evidence type="ECO:0000313" key="1">
    <source>
        <dbReference type="EMBL" id="KAJ7014342.1"/>
    </source>
</evidence>
<reference evidence="1 2" key="1">
    <citation type="journal article" date="2023" name="Mol. Ecol. Resour.">
        <title>Chromosome-level genome assembly of a triploid poplar Populus alba 'Berolinensis'.</title>
        <authorList>
            <person name="Chen S."/>
            <person name="Yu Y."/>
            <person name="Wang X."/>
            <person name="Wang S."/>
            <person name="Zhang T."/>
            <person name="Zhou Y."/>
            <person name="He R."/>
            <person name="Meng N."/>
            <person name="Wang Y."/>
            <person name="Liu W."/>
            <person name="Liu Z."/>
            <person name="Liu J."/>
            <person name="Guo Q."/>
            <person name="Huang H."/>
            <person name="Sederoff R.R."/>
            <person name="Wang G."/>
            <person name="Qu G."/>
            <person name="Chen S."/>
        </authorList>
    </citation>
    <scope>NUCLEOTIDE SEQUENCE [LARGE SCALE GENOMIC DNA]</scope>
    <source>
        <strain evidence="1">SC-2020</strain>
    </source>
</reference>
<protein>
    <submittedName>
        <fullName evidence="1">Uncharacterized protein</fullName>
    </submittedName>
</protein>
<dbReference type="Proteomes" id="UP001164929">
    <property type="component" value="Chromosome 1"/>
</dbReference>
<dbReference type="AlphaFoldDB" id="A0AAD6RSS7"/>
<keyword evidence="2" id="KW-1185">Reference proteome</keyword>
<comment type="caution">
    <text evidence="1">The sequence shown here is derived from an EMBL/GenBank/DDBJ whole genome shotgun (WGS) entry which is preliminary data.</text>
</comment>
<dbReference type="EMBL" id="JAQIZT010000001">
    <property type="protein sequence ID" value="KAJ7014342.1"/>
    <property type="molecule type" value="Genomic_DNA"/>
</dbReference>
<gene>
    <name evidence="1" type="ORF">NC653_003835</name>
</gene>
<name>A0AAD6RSS7_9ROSI</name>
<proteinExistence type="predicted"/>
<organism evidence="1 2">
    <name type="scientific">Populus alba x Populus x berolinensis</name>
    <dbReference type="NCBI Taxonomy" id="444605"/>
    <lineage>
        <taxon>Eukaryota</taxon>
        <taxon>Viridiplantae</taxon>
        <taxon>Streptophyta</taxon>
        <taxon>Embryophyta</taxon>
        <taxon>Tracheophyta</taxon>
        <taxon>Spermatophyta</taxon>
        <taxon>Magnoliopsida</taxon>
        <taxon>eudicotyledons</taxon>
        <taxon>Gunneridae</taxon>
        <taxon>Pentapetalae</taxon>
        <taxon>rosids</taxon>
        <taxon>fabids</taxon>
        <taxon>Malpighiales</taxon>
        <taxon>Salicaceae</taxon>
        <taxon>Saliceae</taxon>
        <taxon>Populus</taxon>
    </lineage>
</organism>
<evidence type="ECO:0000313" key="2">
    <source>
        <dbReference type="Proteomes" id="UP001164929"/>
    </source>
</evidence>
<accession>A0AAD6RSS7</accession>